<protein>
    <submittedName>
        <fullName evidence="1">Uncharacterized protein</fullName>
    </submittedName>
</protein>
<accession>A0A8I1WDR0</accession>
<proteinExistence type="predicted"/>
<sequence>MSSSKFVGQLKQNNEQINNLKEITTQAEKHMVVHEQKLTEIVDEFIEKQNYELKSHTENKNNPHQVTKDQLGLGKVLNIEQAAKLDFDSHTADTNVHITTTERNTWNAKETTTGSQSKADQALTNAKAYTDTHASNKSNPHGVTASQIGLGNLTNDKQATKSEFDLHAGDTTKHVTATERNSWLLKSDITSSVTSGDTSKVLNGEGAKLLNDKITELQNEVYLTDLLSVTTGEVTLKDDITKYKKLLVVTGGVSTGDVRTSLVRCFYTYTFRPLTDTINVSTSRGKFSASITSNTSISIIQADDALRYIIGLKY</sequence>
<comment type="caution">
    <text evidence="1">The sequence shown here is derived from an EMBL/GenBank/DDBJ whole genome shotgun (WGS) entry which is preliminary data.</text>
</comment>
<evidence type="ECO:0000313" key="1">
    <source>
        <dbReference type="EMBL" id="MBO3794554.1"/>
    </source>
</evidence>
<reference evidence="1" key="1">
    <citation type="submission" date="2021-03" db="EMBL/GenBank/DDBJ databases">
        <title>Isolation of Bacillus subtilis from fermented food sample.</title>
        <authorList>
            <person name="Lakshmanan V."/>
            <person name="Athira K."/>
            <person name="Rajagopal K."/>
        </authorList>
    </citation>
    <scope>NUCLEOTIDE SEQUENCE</scope>
    <source>
        <strain evidence="1">S1</strain>
    </source>
</reference>
<dbReference type="RefSeq" id="WP_068947506.1">
    <property type="nucleotide sequence ID" value="NZ_CP103350.1"/>
</dbReference>
<gene>
    <name evidence="1" type="ORF">J5227_09565</name>
</gene>
<organism evidence="1 2">
    <name type="scientific">Bacillus subtilis</name>
    <dbReference type="NCBI Taxonomy" id="1423"/>
    <lineage>
        <taxon>Bacteria</taxon>
        <taxon>Bacillati</taxon>
        <taxon>Bacillota</taxon>
        <taxon>Bacilli</taxon>
        <taxon>Bacillales</taxon>
        <taxon>Bacillaceae</taxon>
        <taxon>Bacillus</taxon>
    </lineage>
</organism>
<dbReference type="AlphaFoldDB" id="A0A8I1WDR0"/>
<dbReference type="EMBL" id="JAGFPW010000006">
    <property type="protein sequence ID" value="MBO3794554.1"/>
    <property type="molecule type" value="Genomic_DNA"/>
</dbReference>
<evidence type="ECO:0000313" key="2">
    <source>
        <dbReference type="Proteomes" id="UP000665181"/>
    </source>
</evidence>
<dbReference type="Proteomes" id="UP000665181">
    <property type="component" value="Unassembled WGS sequence"/>
</dbReference>
<name>A0A8I1WDR0_BACIU</name>